<dbReference type="Proteomes" id="UP000193685">
    <property type="component" value="Unassembled WGS sequence"/>
</dbReference>
<evidence type="ECO:0000256" key="2">
    <source>
        <dbReference type="SAM" id="Phobius"/>
    </source>
</evidence>
<gene>
    <name evidence="3" type="ORF">BCR37DRAFT_389225</name>
</gene>
<evidence type="ECO:0008006" key="5">
    <source>
        <dbReference type="Google" id="ProtNLM"/>
    </source>
</evidence>
<dbReference type="RefSeq" id="XP_040723041.1">
    <property type="nucleotide sequence ID" value="XM_040870712.1"/>
</dbReference>
<dbReference type="InterPro" id="IPR020999">
    <property type="entry name" value="Chitin_synth_reg_RCR"/>
</dbReference>
<keyword evidence="2" id="KW-1133">Transmembrane helix</keyword>
<accession>A0A1Y2F0Q7</accession>
<sequence length="171" mass="19095">MGLITASLHSASEELAKRQYYPYGYGNTRYYGNSAWYSYGRWILVGVLVGLAVLCWVFICCCNRRRTRGGMRPYKYTAWATPGFQHPQQSGTTQATQPQNYNSGTTGYAQQPMQQQQPMQGGPHDYEYQQHLASQQQQQTGGAANSYYNAPGTAPPTYPQPAYPAVGGREK</sequence>
<organism evidence="3 4">
    <name type="scientific">Protomyces lactucae-debilis</name>
    <dbReference type="NCBI Taxonomy" id="2754530"/>
    <lineage>
        <taxon>Eukaryota</taxon>
        <taxon>Fungi</taxon>
        <taxon>Dikarya</taxon>
        <taxon>Ascomycota</taxon>
        <taxon>Taphrinomycotina</taxon>
        <taxon>Taphrinomycetes</taxon>
        <taxon>Taphrinales</taxon>
        <taxon>Protomycetaceae</taxon>
        <taxon>Protomyces</taxon>
    </lineage>
</organism>
<feature type="compositionally biased region" description="Polar residues" evidence="1">
    <location>
        <begin position="86"/>
        <end position="109"/>
    </location>
</feature>
<feature type="region of interest" description="Disordered" evidence="1">
    <location>
        <begin position="85"/>
        <end position="171"/>
    </location>
</feature>
<dbReference type="PANTHER" id="PTHR28187">
    <property type="entry name" value="PROTEIN RCR1-RELATED"/>
    <property type="match status" value="1"/>
</dbReference>
<protein>
    <recommendedName>
        <fullName evidence="5">Chitin synthesis regulation, congo red resistance, RCR protein</fullName>
    </recommendedName>
</protein>
<dbReference type="GO" id="GO:0016192">
    <property type="term" value="P:vesicle-mediated transport"/>
    <property type="evidence" value="ECO:0007669"/>
    <property type="project" value="TreeGrafter"/>
</dbReference>
<evidence type="ECO:0000313" key="4">
    <source>
        <dbReference type="Proteomes" id="UP000193685"/>
    </source>
</evidence>
<keyword evidence="2" id="KW-0812">Transmembrane</keyword>
<feature type="compositionally biased region" description="Pro residues" evidence="1">
    <location>
        <begin position="153"/>
        <end position="162"/>
    </location>
</feature>
<evidence type="ECO:0000256" key="1">
    <source>
        <dbReference type="SAM" id="MobiDB-lite"/>
    </source>
</evidence>
<feature type="compositionally biased region" description="Low complexity" evidence="1">
    <location>
        <begin position="110"/>
        <end position="139"/>
    </location>
</feature>
<dbReference type="AlphaFoldDB" id="A0A1Y2F0Q7"/>
<proteinExistence type="predicted"/>
<dbReference type="PANTHER" id="PTHR28187:SF1">
    <property type="entry name" value="PROTEIN RCR1-RELATED"/>
    <property type="match status" value="1"/>
</dbReference>
<keyword evidence="2" id="KW-0472">Membrane</keyword>
<keyword evidence="4" id="KW-1185">Reference proteome</keyword>
<reference evidence="3 4" key="1">
    <citation type="submission" date="2016-07" db="EMBL/GenBank/DDBJ databases">
        <title>Pervasive Adenine N6-methylation of Active Genes in Fungi.</title>
        <authorList>
            <consortium name="DOE Joint Genome Institute"/>
            <person name="Mondo S.J."/>
            <person name="Dannebaum R.O."/>
            <person name="Kuo R.C."/>
            <person name="Labutti K."/>
            <person name="Haridas S."/>
            <person name="Kuo A."/>
            <person name="Salamov A."/>
            <person name="Ahrendt S.R."/>
            <person name="Lipzen A."/>
            <person name="Sullivan W."/>
            <person name="Andreopoulos W.B."/>
            <person name="Clum A."/>
            <person name="Lindquist E."/>
            <person name="Daum C."/>
            <person name="Ramamoorthy G.K."/>
            <person name="Gryganskyi A."/>
            <person name="Culley D."/>
            <person name="Magnuson J.K."/>
            <person name="James T.Y."/>
            <person name="O'Malley M.A."/>
            <person name="Stajich J.E."/>
            <person name="Spatafora J.W."/>
            <person name="Visel A."/>
            <person name="Grigoriev I.V."/>
        </authorList>
    </citation>
    <scope>NUCLEOTIDE SEQUENCE [LARGE SCALE GENOMIC DNA]</scope>
    <source>
        <strain evidence="3 4">12-1054</strain>
    </source>
</reference>
<dbReference type="Pfam" id="PF12273">
    <property type="entry name" value="RCR"/>
    <property type="match status" value="1"/>
</dbReference>
<dbReference type="GeneID" id="63787311"/>
<dbReference type="OrthoDB" id="10628655at2759"/>
<feature type="transmembrane region" description="Helical" evidence="2">
    <location>
        <begin position="39"/>
        <end position="62"/>
    </location>
</feature>
<evidence type="ECO:0000313" key="3">
    <source>
        <dbReference type="EMBL" id="ORY77420.1"/>
    </source>
</evidence>
<name>A0A1Y2F0Q7_PROLT</name>
<dbReference type="EMBL" id="MCFI01000020">
    <property type="protein sequence ID" value="ORY77420.1"/>
    <property type="molecule type" value="Genomic_DNA"/>
</dbReference>
<comment type="caution">
    <text evidence="3">The sequence shown here is derived from an EMBL/GenBank/DDBJ whole genome shotgun (WGS) entry which is preliminary data.</text>
</comment>